<keyword evidence="6" id="KW-1185">Reference proteome</keyword>
<comment type="caution">
    <text evidence="5">The sequence shown here is derived from an EMBL/GenBank/DDBJ whole genome shotgun (WGS) entry which is preliminary data.</text>
</comment>
<dbReference type="InterPro" id="IPR016181">
    <property type="entry name" value="Acyl_CoA_acyltransferase"/>
</dbReference>
<evidence type="ECO:0000256" key="2">
    <source>
        <dbReference type="ARBA" id="ARBA00023315"/>
    </source>
</evidence>
<dbReference type="InterPro" id="IPR000182">
    <property type="entry name" value="GNAT_dom"/>
</dbReference>
<proteinExistence type="inferred from homology"/>
<dbReference type="PANTHER" id="PTHR43792">
    <property type="entry name" value="GNAT FAMILY, PUTATIVE (AFU_ORTHOLOGUE AFUA_3G00765)-RELATED-RELATED"/>
    <property type="match status" value="1"/>
</dbReference>
<dbReference type="SUPFAM" id="SSF55729">
    <property type="entry name" value="Acyl-CoA N-acyltransferases (Nat)"/>
    <property type="match status" value="1"/>
</dbReference>
<dbReference type="Gene3D" id="3.40.630.30">
    <property type="match status" value="1"/>
</dbReference>
<sequence>MPWRPHRDGQARWPIVLRDSSVDPPLVLRPLRLDDERDWQRVRRDNAAHVQPWEPTLPPGAPARHPVSFRQFVRDLDAEARADRALPWCIEVGGRIVGQVHLFGIVRAAQQSGAAGYWLDESVTGRGIATRALALAVDHALGEGGLHRVEVNIRLDNERSLRVAERLGLRDEGVRERFLHIDGAWRDHRSFAVTSEDLQGATLMARLSQV</sequence>
<evidence type="ECO:0000313" key="6">
    <source>
        <dbReference type="Proteomes" id="UP001597046"/>
    </source>
</evidence>
<accession>A0ABW3MYS3</accession>
<evidence type="ECO:0000256" key="3">
    <source>
        <dbReference type="ARBA" id="ARBA00038502"/>
    </source>
</evidence>
<name>A0ABW3MYS3_9MICO</name>
<dbReference type="RefSeq" id="WP_386053887.1">
    <property type="nucleotide sequence ID" value="NZ_JBHTKH010000012.1"/>
</dbReference>
<dbReference type="GO" id="GO:0016746">
    <property type="term" value="F:acyltransferase activity"/>
    <property type="evidence" value="ECO:0007669"/>
    <property type="project" value="UniProtKB-KW"/>
</dbReference>
<keyword evidence="1 5" id="KW-0808">Transferase</keyword>
<dbReference type="EMBL" id="JBHTKH010000012">
    <property type="protein sequence ID" value="MFD1055853.1"/>
    <property type="molecule type" value="Genomic_DNA"/>
</dbReference>
<evidence type="ECO:0000256" key="1">
    <source>
        <dbReference type="ARBA" id="ARBA00022679"/>
    </source>
</evidence>
<dbReference type="PANTHER" id="PTHR43792:SF8">
    <property type="entry name" value="[RIBOSOMAL PROTEIN US5]-ALANINE N-ACETYLTRANSFERASE"/>
    <property type="match status" value="1"/>
</dbReference>
<evidence type="ECO:0000313" key="5">
    <source>
        <dbReference type="EMBL" id="MFD1055853.1"/>
    </source>
</evidence>
<comment type="similarity">
    <text evidence="3">Belongs to the acetyltransferase family. RimJ subfamily.</text>
</comment>
<dbReference type="Proteomes" id="UP001597046">
    <property type="component" value="Unassembled WGS sequence"/>
</dbReference>
<dbReference type="InterPro" id="IPR051531">
    <property type="entry name" value="N-acetyltransferase"/>
</dbReference>
<evidence type="ECO:0000259" key="4">
    <source>
        <dbReference type="PROSITE" id="PS51186"/>
    </source>
</evidence>
<dbReference type="EC" id="2.3.-.-" evidence="5"/>
<dbReference type="PROSITE" id="PS51186">
    <property type="entry name" value="GNAT"/>
    <property type="match status" value="1"/>
</dbReference>
<keyword evidence="2 5" id="KW-0012">Acyltransferase</keyword>
<gene>
    <name evidence="5" type="ORF">ACFQ2V_16175</name>
</gene>
<dbReference type="Pfam" id="PF13302">
    <property type="entry name" value="Acetyltransf_3"/>
    <property type="match status" value="1"/>
</dbReference>
<reference evidence="6" key="1">
    <citation type="journal article" date="2019" name="Int. J. Syst. Evol. Microbiol.">
        <title>The Global Catalogue of Microorganisms (GCM) 10K type strain sequencing project: providing services to taxonomists for standard genome sequencing and annotation.</title>
        <authorList>
            <consortium name="The Broad Institute Genomics Platform"/>
            <consortium name="The Broad Institute Genome Sequencing Center for Infectious Disease"/>
            <person name="Wu L."/>
            <person name="Ma J."/>
        </authorList>
    </citation>
    <scope>NUCLEOTIDE SEQUENCE [LARGE SCALE GENOMIC DNA]</scope>
    <source>
        <strain evidence="6">CCUG 57508</strain>
    </source>
</reference>
<feature type="domain" description="N-acetyltransferase" evidence="4">
    <location>
        <begin position="26"/>
        <end position="192"/>
    </location>
</feature>
<organism evidence="5 6">
    <name type="scientific">Terrabacter terrigena</name>
    <dbReference type="NCBI Taxonomy" id="574718"/>
    <lineage>
        <taxon>Bacteria</taxon>
        <taxon>Bacillati</taxon>
        <taxon>Actinomycetota</taxon>
        <taxon>Actinomycetes</taxon>
        <taxon>Micrococcales</taxon>
        <taxon>Intrasporangiaceae</taxon>
        <taxon>Terrabacter</taxon>
    </lineage>
</organism>
<protein>
    <submittedName>
        <fullName evidence="5">GNAT family N-acetyltransferase</fullName>
        <ecNumber evidence="5">2.3.-.-</ecNumber>
    </submittedName>
</protein>